<keyword evidence="8" id="KW-0378">Hydrolase</keyword>
<feature type="disulfide bond" evidence="6">
    <location>
        <begin position="48"/>
        <end position="64"/>
    </location>
</feature>
<dbReference type="GO" id="GO:0005576">
    <property type="term" value="C:extracellular region"/>
    <property type="evidence" value="ECO:0007669"/>
    <property type="project" value="UniProtKB-SubCell"/>
</dbReference>
<reference evidence="10 11" key="1">
    <citation type="journal article" date="2020" name="G3 (Bethesda)">
        <title>Draft Genome of the Common Snapping Turtle, Chelydra serpentina, a Model for Phenotypic Plasticity in Reptiles.</title>
        <authorList>
            <person name="Das D."/>
            <person name="Singh S.K."/>
            <person name="Bierstedt J."/>
            <person name="Erickson A."/>
            <person name="Galli G.L.J."/>
            <person name="Crossley D.A. 2nd"/>
            <person name="Rhen T."/>
        </authorList>
    </citation>
    <scope>NUCLEOTIDE SEQUENCE [LARGE SCALE GENOMIC DNA]</scope>
    <source>
        <strain evidence="10">KW</strain>
    </source>
</reference>
<keyword evidence="8" id="KW-0732">Signal</keyword>
<dbReference type="GO" id="GO:0016042">
    <property type="term" value="P:lipid catabolic process"/>
    <property type="evidence" value="ECO:0007669"/>
    <property type="project" value="InterPro"/>
</dbReference>
<feature type="domain" description="Phospholipase A2-like central" evidence="9">
    <location>
        <begin position="21"/>
        <end position="138"/>
    </location>
</feature>
<feature type="binding site" evidence="5">
    <location>
        <position position="51"/>
    </location>
    <ligand>
        <name>Ca(2+)</name>
        <dbReference type="ChEBI" id="CHEBI:29108"/>
    </ligand>
</feature>
<dbReference type="FunFam" id="1.20.90.10:FF:000001">
    <property type="entry name" value="Basic phospholipase A2 homolog"/>
    <property type="match status" value="1"/>
</dbReference>
<comment type="caution">
    <text evidence="10">The sequence shown here is derived from an EMBL/GenBank/DDBJ whole genome shotgun (WGS) entry which is preliminary data.</text>
</comment>
<dbReference type="PROSITE" id="PS00119">
    <property type="entry name" value="PA2_ASP"/>
    <property type="match status" value="1"/>
</dbReference>
<dbReference type="InterPro" id="IPR033113">
    <property type="entry name" value="PLA2_histidine"/>
</dbReference>
<dbReference type="GO" id="GO:0050482">
    <property type="term" value="P:arachidonate secretion"/>
    <property type="evidence" value="ECO:0007669"/>
    <property type="project" value="InterPro"/>
</dbReference>
<evidence type="ECO:0000256" key="6">
    <source>
        <dbReference type="PIRSR" id="PIRSR601211-3"/>
    </source>
</evidence>
<evidence type="ECO:0000313" key="10">
    <source>
        <dbReference type="EMBL" id="KAG6936463.1"/>
    </source>
</evidence>
<feature type="active site" evidence="4">
    <location>
        <position position="67"/>
    </location>
</feature>
<comment type="cofactor">
    <cofactor evidence="5">
        <name>Ca(2+)</name>
        <dbReference type="ChEBI" id="CHEBI:29108"/>
    </cofactor>
    <text evidence="5">Binds 1 Ca(2+) ion per subunit.</text>
</comment>
<organism evidence="10 11">
    <name type="scientific">Chelydra serpentina</name>
    <name type="common">Snapping turtle</name>
    <name type="synonym">Testudo serpentina</name>
    <dbReference type="NCBI Taxonomy" id="8475"/>
    <lineage>
        <taxon>Eukaryota</taxon>
        <taxon>Metazoa</taxon>
        <taxon>Chordata</taxon>
        <taxon>Craniata</taxon>
        <taxon>Vertebrata</taxon>
        <taxon>Euteleostomi</taxon>
        <taxon>Archelosauria</taxon>
        <taxon>Testudinata</taxon>
        <taxon>Testudines</taxon>
        <taxon>Cryptodira</taxon>
        <taxon>Durocryptodira</taxon>
        <taxon>Americhelydia</taxon>
        <taxon>Chelydroidea</taxon>
        <taxon>Chelydridae</taxon>
        <taxon>Chelydra</taxon>
    </lineage>
</organism>
<keyword evidence="3 6" id="KW-1015">Disulfide bond</keyword>
<dbReference type="GO" id="GO:0005543">
    <property type="term" value="F:phospholipid binding"/>
    <property type="evidence" value="ECO:0007669"/>
    <property type="project" value="TreeGrafter"/>
</dbReference>
<evidence type="ECO:0000256" key="1">
    <source>
        <dbReference type="ARBA" id="ARBA00004613"/>
    </source>
</evidence>
<dbReference type="PRINTS" id="PR00389">
    <property type="entry name" value="PHPHLIPASEA2"/>
</dbReference>
<dbReference type="SMART" id="SM00085">
    <property type="entry name" value="PA2c"/>
    <property type="match status" value="1"/>
</dbReference>
<evidence type="ECO:0000256" key="3">
    <source>
        <dbReference type="ARBA" id="ARBA00023157"/>
    </source>
</evidence>
<dbReference type="GO" id="GO:0042130">
    <property type="term" value="P:negative regulation of T cell proliferation"/>
    <property type="evidence" value="ECO:0007669"/>
    <property type="project" value="TreeGrafter"/>
</dbReference>
<dbReference type="InterPro" id="IPR016090">
    <property type="entry name" value="PLA2-like_dom"/>
</dbReference>
<feature type="chain" id="PRO_5035968990" description="Phospholipase A2" evidence="8">
    <location>
        <begin position="21"/>
        <end position="144"/>
    </location>
</feature>
<feature type="binding site" evidence="5">
    <location>
        <position position="68"/>
    </location>
    <ligand>
        <name>Ca(2+)</name>
        <dbReference type="ChEBI" id="CHEBI:29108"/>
    </ligand>
</feature>
<keyword evidence="5" id="KW-0479">Metal-binding</keyword>
<comment type="catalytic activity">
    <reaction evidence="8">
        <text>a 1,2-diacyl-sn-glycero-3-phosphocholine + H2O = a 1-acyl-sn-glycero-3-phosphocholine + a fatty acid + H(+)</text>
        <dbReference type="Rhea" id="RHEA:15801"/>
        <dbReference type="ChEBI" id="CHEBI:15377"/>
        <dbReference type="ChEBI" id="CHEBI:15378"/>
        <dbReference type="ChEBI" id="CHEBI:28868"/>
        <dbReference type="ChEBI" id="CHEBI:57643"/>
        <dbReference type="ChEBI" id="CHEBI:58168"/>
        <dbReference type="EC" id="3.1.1.4"/>
    </reaction>
</comment>
<feature type="disulfide bond" evidence="6">
    <location>
        <begin position="79"/>
        <end position="103"/>
    </location>
</feature>
<evidence type="ECO:0000256" key="4">
    <source>
        <dbReference type="PIRSR" id="PIRSR601211-1"/>
    </source>
</evidence>
<sequence>MRLLLALAVLFSCTEFVVHGSLLEFRKMIKQVTGKSALPNYTTYGCHCGPGGKGTPKDATDWCCLRHDCCYSQLKARNCHFITDRYVYTYRRGVVTCGPGSWCKRSICECDKAAALCMKHNLSSYNKKYRFYSNIKCTGTKPSC</sequence>
<evidence type="ECO:0000259" key="9">
    <source>
        <dbReference type="SMART" id="SM00085"/>
    </source>
</evidence>
<dbReference type="CDD" id="cd00125">
    <property type="entry name" value="PLA2c"/>
    <property type="match status" value="1"/>
</dbReference>
<dbReference type="OrthoDB" id="5841574at2759"/>
<feature type="disulfide bond" evidence="6">
    <location>
        <begin position="97"/>
        <end position="108"/>
    </location>
</feature>
<dbReference type="Pfam" id="PF00068">
    <property type="entry name" value="Phospholip_A2_1"/>
    <property type="match status" value="1"/>
</dbReference>
<dbReference type="Gene3D" id="1.20.90.10">
    <property type="entry name" value="Phospholipase A2 domain"/>
    <property type="match status" value="1"/>
</dbReference>
<dbReference type="Proteomes" id="UP000765507">
    <property type="component" value="Unassembled WGS sequence"/>
</dbReference>
<dbReference type="GO" id="GO:0006644">
    <property type="term" value="P:phospholipid metabolic process"/>
    <property type="evidence" value="ECO:0007669"/>
    <property type="project" value="InterPro"/>
</dbReference>
<feature type="disulfide bond" evidence="6">
    <location>
        <begin position="70"/>
        <end position="110"/>
    </location>
</feature>
<feature type="disulfide bond" evidence="6">
    <location>
        <begin position="69"/>
        <end position="144"/>
    </location>
</feature>
<dbReference type="EC" id="3.1.1.4" evidence="8"/>
<gene>
    <name evidence="10" type="primary">PLA2G2A</name>
    <name evidence="10" type="ORF">G0U57_012667</name>
</gene>
<dbReference type="PROSITE" id="PS00118">
    <property type="entry name" value="PA2_HIS"/>
    <property type="match status" value="1"/>
</dbReference>
<name>A0A8T1T6L1_CHESE</name>
<dbReference type="PANTHER" id="PTHR11716">
    <property type="entry name" value="PHOSPHOLIPASE A2 FAMILY MEMBER"/>
    <property type="match status" value="1"/>
</dbReference>
<dbReference type="GO" id="GO:0005509">
    <property type="term" value="F:calcium ion binding"/>
    <property type="evidence" value="ECO:0007669"/>
    <property type="project" value="InterPro"/>
</dbReference>
<comment type="similarity">
    <text evidence="7">Belongs to the phospholipase A2 family.</text>
</comment>
<evidence type="ECO:0000256" key="2">
    <source>
        <dbReference type="ARBA" id="ARBA00022525"/>
    </source>
</evidence>
<dbReference type="EMBL" id="JAHGAV010000033">
    <property type="protein sequence ID" value="KAG6936463.1"/>
    <property type="molecule type" value="Genomic_DNA"/>
</dbReference>
<feature type="active site" evidence="4">
    <location>
        <position position="111"/>
    </location>
</feature>
<feature type="disulfide bond" evidence="6">
    <location>
        <begin position="63"/>
        <end position="117"/>
    </location>
</feature>
<dbReference type="InterPro" id="IPR033112">
    <property type="entry name" value="PLA2_Asp_AS"/>
</dbReference>
<keyword evidence="5 8" id="KW-0106">Calcium</keyword>
<keyword evidence="2 8" id="KW-0964">Secreted</keyword>
<dbReference type="InterPro" id="IPR001211">
    <property type="entry name" value="PLA2"/>
</dbReference>
<dbReference type="GO" id="GO:0047498">
    <property type="term" value="F:calcium-dependent phospholipase A2 activity"/>
    <property type="evidence" value="ECO:0007669"/>
    <property type="project" value="TreeGrafter"/>
</dbReference>
<dbReference type="SUPFAM" id="SSF48619">
    <property type="entry name" value="Phospholipase A2, PLA2"/>
    <property type="match status" value="1"/>
</dbReference>
<evidence type="ECO:0000256" key="7">
    <source>
        <dbReference type="RuleBase" id="RU003654"/>
    </source>
</evidence>
<evidence type="ECO:0000313" key="11">
    <source>
        <dbReference type="Proteomes" id="UP000765507"/>
    </source>
</evidence>
<proteinExistence type="inferred from homology"/>
<comment type="subcellular location">
    <subcellularLocation>
        <location evidence="1 8">Secreted</location>
    </subcellularLocation>
</comment>
<evidence type="ECO:0000256" key="8">
    <source>
        <dbReference type="RuleBase" id="RU361236"/>
    </source>
</evidence>
<keyword evidence="11" id="KW-1185">Reference proteome</keyword>
<evidence type="ECO:0000256" key="5">
    <source>
        <dbReference type="PIRSR" id="PIRSR601211-2"/>
    </source>
</evidence>
<accession>A0A8T1T6L1</accession>
<feature type="binding site" evidence="5">
    <location>
        <position position="49"/>
    </location>
    <ligand>
        <name>Ca(2+)</name>
        <dbReference type="ChEBI" id="CHEBI:29108"/>
    </ligand>
</feature>
<keyword evidence="8" id="KW-0443">Lipid metabolism</keyword>
<dbReference type="InterPro" id="IPR036444">
    <property type="entry name" value="PLipase_A2_dom_sf"/>
</dbReference>
<dbReference type="AlphaFoldDB" id="A0A8T1T6L1"/>
<dbReference type="PANTHER" id="PTHR11716:SF9">
    <property type="entry name" value="PHOSPHOLIPASE A2, MEMBRANE ASSOCIATED"/>
    <property type="match status" value="1"/>
</dbReference>
<feature type="signal peptide" evidence="8">
    <location>
        <begin position="1"/>
        <end position="20"/>
    </location>
</feature>
<protein>
    <recommendedName>
        <fullName evidence="8">Phospholipase A2</fullName>
        <ecNumber evidence="8">3.1.1.4</ecNumber>
    </recommendedName>
</protein>
<feature type="disulfide bond" evidence="6">
    <location>
        <begin position="46"/>
        <end position="137"/>
    </location>
</feature>